<evidence type="ECO:0000313" key="4">
    <source>
        <dbReference type="Proteomes" id="UP000001058"/>
    </source>
</evidence>
<feature type="compositionally biased region" description="Basic and acidic residues" evidence="1">
    <location>
        <begin position="583"/>
        <end position="600"/>
    </location>
</feature>
<sequence length="724" mass="74713">MLLGIKDWLGFRQTRWLWLLASTFVYFVALGGFLTPISQVYASNCTFSLAWGANDLATRNFSSVNDILTLLMSYNGTAPPSSWFWSITATITAVLGALDASTLPRSTCDVAMQIAAESLAPLSYVFAVQNVTCAYVVDAPLPPPPPPPPSPSSQIPYALAPPPLPQSAEIPMCSSPSSSSSLGRLPDSVVALSVGTLRLFPALEPSSALPTVPLHLAAAAAAVTPSWGRFGLCVAAPWGLGGSTALVTVQIPAAAAAAAAPTDSTDPAADGCVAIATRVVQSLTAAAIAASSENGTSSMLSDLSSHLKPSESDIMRAAQKAAEQIQQQQQSASSNGGNQQSTSSSSSSSSSGASAAGGVGVAVIAGSAAGGGLALLGLAAATSVAVVRHLRERNTKTVAEQLPFKWLHQPRQQQQQQATDTMQPTTGPPPPEGPPGPLESTPPPPLPAGVGSIPSDPPSAAPPPDESPDEQLLTQVVRLTAPPPTDSEEALLLPQPPSHLHQQQQKRQQQQPAVLKTSPQPPSLGMDPWGALPNQLPDASPRQPLLPPPPPPPQQQQAVAPGLVSAAASADRTEPPAAAAAPKEARSYRWLREKMQRRMDAAAAAAAAVASADAPPPPPLPPSSLLRPGQVQEYHQQQPPLESQPSRWSGLMQHQEEQEELWQRQKGSWERSFKDIGGGGGINKDISGGGGGGGGNSGGGGGDISMASQRRRPFEDPAYGGGMP</sequence>
<evidence type="ECO:0000256" key="2">
    <source>
        <dbReference type="SAM" id="Phobius"/>
    </source>
</evidence>
<dbReference type="KEGG" id="vcn:VOLCADRAFT_95693"/>
<gene>
    <name evidence="3" type="ORF">VOLCADRAFT_95693</name>
</gene>
<feature type="compositionally biased region" description="Pro residues" evidence="1">
    <location>
        <begin position="455"/>
        <end position="465"/>
    </location>
</feature>
<feature type="compositionally biased region" description="Polar residues" evidence="1">
    <location>
        <begin position="633"/>
        <end position="647"/>
    </location>
</feature>
<dbReference type="RefSeq" id="XP_002954829.1">
    <property type="nucleotide sequence ID" value="XM_002954783.1"/>
</dbReference>
<feature type="region of interest" description="Disordered" evidence="1">
    <location>
        <begin position="316"/>
        <end position="355"/>
    </location>
</feature>
<evidence type="ECO:0000313" key="3">
    <source>
        <dbReference type="EMBL" id="EFJ44028.1"/>
    </source>
</evidence>
<keyword evidence="2" id="KW-0812">Transmembrane</keyword>
<keyword evidence="2" id="KW-1133">Transmembrane helix</keyword>
<keyword evidence="2" id="KW-0472">Membrane</keyword>
<feature type="compositionally biased region" description="Pro residues" evidence="1">
    <location>
        <begin position="544"/>
        <end position="554"/>
    </location>
</feature>
<dbReference type="AlphaFoldDB" id="D8U851"/>
<feature type="compositionally biased region" description="Pro residues" evidence="1">
    <location>
        <begin position="426"/>
        <end position="447"/>
    </location>
</feature>
<feature type="compositionally biased region" description="Gly residues" evidence="1">
    <location>
        <begin position="676"/>
        <end position="703"/>
    </location>
</feature>
<dbReference type="Proteomes" id="UP000001058">
    <property type="component" value="Unassembled WGS sequence"/>
</dbReference>
<protein>
    <submittedName>
        <fullName evidence="3">Uncharacterized protein</fullName>
    </submittedName>
</protein>
<dbReference type="InParanoid" id="D8U851"/>
<dbReference type="OrthoDB" id="550613at2759"/>
<feature type="compositionally biased region" description="Low complexity" evidence="1">
    <location>
        <begin position="317"/>
        <end position="354"/>
    </location>
</feature>
<organism evidence="4">
    <name type="scientific">Volvox carteri f. nagariensis</name>
    <dbReference type="NCBI Taxonomy" id="3068"/>
    <lineage>
        <taxon>Eukaryota</taxon>
        <taxon>Viridiplantae</taxon>
        <taxon>Chlorophyta</taxon>
        <taxon>core chlorophytes</taxon>
        <taxon>Chlorophyceae</taxon>
        <taxon>CS clade</taxon>
        <taxon>Chlamydomonadales</taxon>
        <taxon>Volvocaceae</taxon>
        <taxon>Volvox</taxon>
    </lineage>
</organism>
<feature type="compositionally biased region" description="Basic and acidic residues" evidence="1">
    <location>
        <begin position="661"/>
        <end position="674"/>
    </location>
</feature>
<dbReference type="EMBL" id="GL378367">
    <property type="protein sequence ID" value="EFJ44028.1"/>
    <property type="molecule type" value="Genomic_DNA"/>
</dbReference>
<evidence type="ECO:0000256" key="1">
    <source>
        <dbReference type="SAM" id="MobiDB-lite"/>
    </source>
</evidence>
<feature type="transmembrane region" description="Helical" evidence="2">
    <location>
        <begin position="16"/>
        <end position="37"/>
    </location>
</feature>
<name>D8U851_VOLCA</name>
<keyword evidence="4" id="KW-1185">Reference proteome</keyword>
<feature type="region of interest" description="Disordered" evidence="1">
    <location>
        <begin position="401"/>
        <end position="724"/>
    </location>
</feature>
<feature type="compositionally biased region" description="Low complexity" evidence="1">
    <location>
        <begin position="409"/>
        <end position="425"/>
    </location>
</feature>
<dbReference type="GeneID" id="9621608"/>
<accession>D8U851</accession>
<feature type="compositionally biased region" description="Low complexity" evidence="1">
    <location>
        <begin position="601"/>
        <end position="613"/>
    </location>
</feature>
<feature type="compositionally biased region" description="Low complexity" evidence="1">
    <location>
        <begin position="566"/>
        <end position="582"/>
    </location>
</feature>
<reference evidence="3 4" key="1">
    <citation type="journal article" date="2010" name="Science">
        <title>Genomic analysis of organismal complexity in the multicellular green alga Volvox carteri.</title>
        <authorList>
            <person name="Prochnik S.E."/>
            <person name="Umen J."/>
            <person name="Nedelcu A.M."/>
            <person name="Hallmann A."/>
            <person name="Miller S.M."/>
            <person name="Nishii I."/>
            <person name="Ferris P."/>
            <person name="Kuo A."/>
            <person name="Mitros T."/>
            <person name="Fritz-Laylin L.K."/>
            <person name="Hellsten U."/>
            <person name="Chapman J."/>
            <person name="Simakov O."/>
            <person name="Rensing S.A."/>
            <person name="Terry A."/>
            <person name="Pangilinan J."/>
            <person name="Kapitonov V."/>
            <person name="Jurka J."/>
            <person name="Salamov A."/>
            <person name="Shapiro H."/>
            <person name="Schmutz J."/>
            <person name="Grimwood J."/>
            <person name="Lindquist E."/>
            <person name="Lucas S."/>
            <person name="Grigoriev I.V."/>
            <person name="Schmitt R."/>
            <person name="Kirk D."/>
            <person name="Rokhsar D.S."/>
        </authorList>
    </citation>
    <scope>NUCLEOTIDE SEQUENCE [LARGE SCALE GENOMIC DNA]</scope>
    <source>
        <strain evidence="4">f. Nagariensis / Eve</strain>
    </source>
</reference>
<proteinExistence type="predicted"/>
<feature type="compositionally biased region" description="Low complexity" evidence="1">
    <location>
        <begin position="498"/>
        <end position="511"/>
    </location>
</feature>